<dbReference type="InParanoid" id="A0A316V813"/>
<accession>A0A316V813</accession>
<evidence type="ECO:0000313" key="2">
    <source>
        <dbReference type="Proteomes" id="UP000245771"/>
    </source>
</evidence>
<evidence type="ECO:0000313" key="1">
    <source>
        <dbReference type="EMBL" id="PWN33344.1"/>
    </source>
</evidence>
<dbReference type="RefSeq" id="XP_025353646.1">
    <property type="nucleotide sequence ID" value="XM_025499026.1"/>
</dbReference>
<name>A0A316V813_9BASI</name>
<dbReference type="EMBL" id="KZ819604">
    <property type="protein sequence ID" value="PWN33344.1"/>
    <property type="molecule type" value="Genomic_DNA"/>
</dbReference>
<dbReference type="AlphaFoldDB" id="A0A316V813"/>
<keyword evidence="2" id="KW-1185">Reference proteome</keyword>
<dbReference type="OrthoDB" id="4085451at2759"/>
<reference evidence="1 2" key="1">
    <citation type="journal article" date="2018" name="Mol. Biol. Evol.">
        <title>Broad Genomic Sampling Reveals a Smut Pathogenic Ancestry of the Fungal Clade Ustilaginomycotina.</title>
        <authorList>
            <person name="Kijpornyongpan T."/>
            <person name="Mondo S.J."/>
            <person name="Barry K."/>
            <person name="Sandor L."/>
            <person name="Lee J."/>
            <person name="Lipzen A."/>
            <person name="Pangilinan J."/>
            <person name="LaButti K."/>
            <person name="Hainaut M."/>
            <person name="Henrissat B."/>
            <person name="Grigoriev I.V."/>
            <person name="Spatafora J.W."/>
            <person name="Aime M.C."/>
        </authorList>
    </citation>
    <scope>NUCLEOTIDE SEQUENCE [LARGE SCALE GENOMIC DNA]</scope>
    <source>
        <strain evidence="1 2">MCA 3882</strain>
    </source>
</reference>
<dbReference type="GeneID" id="37020807"/>
<sequence>MDDARDPHLMANLQKLGQVQVPRGKVHFQPQNPMLNILSARQKDSDLEREANEAATTISSSDGRKVEGQNTLKNRMPISTIVALLDARKECKTQADLKEVARGFDIDVELMEQLARYVNAPSVDAADRLKQQNQGMRVEDGDDALERIEAIWTEPTLESAKRIKA</sequence>
<organism evidence="1 2">
    <name type="scientific">Meira miltonrushii</name>
    <dbReference type="NCBI Taxonomy" id="1280837"/>
    <lineage>
        <taxon>Eukaryota</taxon>
        <taxon>Fungi</taxon>
        <taxon>Dikarya</taxon>
        <taxon>Basidiomycota</taxon>
        <taxon>Ustilaginomycotina</taxon>
        <taxon>Exobasidiomycetes</taxon>
        <taxon>Exobasidiales</taxon>
        <taxon>Brachybasidiaceae</taxon>
        <taxon>Meira</taxon>
    </lineage>
</organism>
<gene>
    <name evidence="1" type="ORF">FA14DRAFT_161243</name>
</gene>
<proteinExistence type="predicted"/>
<dbReference type="Proteomes" id="UP000245771">
    <property type="component" value="Unassembled WGS sequence"/>
</dbReference>
<protein>
    <submittedName>
        <fullName evidence="1">Uncharacterized protein</fullName>
    </submittedName>
</protein>